<gene>
    <name evidence="4" type="primary">rfbC</name>
    <name evidence="4" type="ORF">PLAN_30319</name>
</gene>
<keyword evidence="5" id="KW-1185">Reference proteome</keyword>
<dbReference type="CDD" id="cd00438">
    <property type="entry name" value="cupin_RmlC"/>
    <property type="match status" value="1"/>
</dbReference>
<comment type="function">
    <text evidence="3">Catalyzes the epimerization of the C3' and C5'positions of dTDP-6-deoxy-D-xylo-4-hexulose, forming dTDP-6-deoxy-L-lyxo-4-hexulose.</text>
</comment>
<organism evidence="4 5">
    <name type="scientific">Planktothrix rubescens CCAP 1459/22</name>
    <dbReference type="NCBI Taxonomy" id="329571"/>
    <lineage>
        <taxon>Bacteria</taxon>
        <taxon>Bacillati</taxon>
        <taxon>Cyanobacteriota</taxon>
        <taxon>Cyanophyceae</taxon>
        <taxon>Oscillatoriophycideae</taxon>
        <taxon>Oscillatoriales</taxon>
        <taxon>Microcoleaceae</taxon>
        <taxon>Planktothrix</taxon>
    </lineage>
</organism>
<dbReference type="GO" id="GO:0019305">
    <property type="term" value="P:dTDP-rhamnose biosynthetic process"/>
    <property type="evidence" value="ECO:0007669"/>
    <property type="project" value="UniProtKB-UniRule"/>
</dbReference>
<dbReference type="PANTHER" id="PTHR21047:SF2">
    <property type="entry name" value="THYMIDINE DIPHOSPHO-4-KETO-RHAMNOSE 3,5-EPIMERASE"/>
    <property type="match status" value="1"/>
</dbReference>
<dbReference type="Pfam" id="PF00908">
    <property type="entry name" value="dTDP_sugar_isom"/>
    <property type="match status" value="1"/>
</dbReference>
<proteinExistence type="inferred from homology"/>
<comment type="caution">
    <text evidence="4">The sequence shown here is derived from an EMBL/GenBank/DDBJ whole genome shotgun (WGS) entry which is preliminary data.</text>
</comment>
<dbReference type="InterPro" id="IPR000888">
    <property type="entry name" value="RmlC-like"/>
</dbReference>
<evidence type="ECO:0000256" key="1">
    <source>
        <dbReference type="PIRSR" id="PIRSR600888-1"/>
    </source>
</evidence>
<dbReference type="UniPathway" id="UPA00124"/>
<feature type="active site" description="Proton donor" evidence="1">
    <location>
        <position position="132"/>
    </location>
</feature>
<dbReference type="Proteomes" id="UP000196521">
    <property type="component" value="Chromosome"/>
</dbReference>
<dbReference type="RefSeq" id="WP_026796418.1">
    <property type="nucleotide sequence ID" value="NZ_LR812490.1"/>
</dbReference>
<keyword evidence="3 4" id="KW-0413">Isomerase</keyword>
<dbReference type="GO" id="GO:0005829">
    <property type="term" value="C:cytosol"/>
    <property type="evidence" value="ECO:0007669"/>
    <property type="project" value="TreeGrafter"/>
</dbReference>
<dbReference type="InterPro" id="IPR011051">
    <property type="entry name" value="RmlC_Cupin_sf"/>
</dbReference>
<evidence type="ECO:0000313" key="4">
    <source>
        <dbReference type="EMBL" id="CAC5343076.1"/>
    </source>
</evidence>
<comment type="catalytic activity">
    <reaction evidence="3">
        <text>dTDP-4-dehydro-6-deoxy-alpha-D-glucose = dTDP-4-dehydro-beta-L-rhamnose</text>
        <dbReference type="Rhea" id="RHEA:16969"/>
        <dbReference type="ChEBI" id="CHEBI:57649"/>
        <dbReference type="ChEBI" id="CHEBI:62830"/>
        <dbReference type="EC" id="5.1.3.13"/>
    </reaction>
</comment>
<dbReference type="GO" id="GO:0008830">
    <property type="term" value="F:dTDP-4-dehydrorhamnose 3,5-epimerase activity"/>
    <property type="evidence" value="ECO:0007669"/>
    <property type="project" value="UniProtKB-UniRule"/>
</dbReference>
<dbReference type="Gene3D" id="2.60.120.10">
    <property type="entry name" value="Jelly Rolls"/>
    <property type="match status" value="1"/>
</dbReference>
<feature type="active site" description="Proton acceptor" evidence="1">
    <location>
        <position position="62"/>
    </location>
</feature>
<sequence>MKFTETQLKGAYIIEPELIRDERGFFARSWCQKEFIEQGLNPNLVQCNISFNLKKGTLRGMHYQAKPHEEAKLVRCTMGAIYDVIIDLRPESPTFKQWVAVKLTAENRKMLYIPEGMAHGFQTLVDNTEVFYQMSEFYHSESATGVRWDDPIFRIIWPETSPMIISEKDKSYPNFTL</sequence>
<dbReference type="PANTHER" id="PTHR21047">
    <property type="entry name" value="DTDP-6-DEOXY-D-GLUCOSE-3,5 EPIMERASE"/>
    <property type="match status" value="1"/>
</dbReference>
<comment type="pathway">
    <text evidence="3">Carbohydrate biosynthesis; dTDP-L-rhamnose biosynthesis.</text>
</comment>
<accession>A0A6J7ZL53</accession>
<reference evidence="4" key="1">
    <citation type="submission" date="2020-05" db="EMBL/GenBank/DDBJ databases">
        <authorList>
            <consortium name="Genoscope - CEA"/>
            <person name="William W."/>
        </authorList>
    </citation>
    <scope>NUCLEOTIDE SEQUENCE [LARGE SCALE GENOMIC DNA]</scope>
    <source>
        <strain evidence="4">PCC 7821</strain>
    </source>
</reference>
<dbReference type="AlphaFoldDB" id="A0A6J7ZL53"/>
<dbReference type="GO" id="GO:0000271">
    <property type="term" value="P:polysaccharide biosynthetic process"/>
    <property type="evidence" value="ECO:0007669"/>
    <property type="project" value="TreeGrafter"/>
</dbReference>
<dbReference type="InterPro" id="IPR014710">
    <property type="entry name" value="RmlC-like_jellyroll"/>
</dbReference>
<feature type="site" description="Participates in a stacking interaction with the thymidine ring of dTDP-4-oxo-6-deoxyglucose" evidence="2">
    <location>
        <position position="138"/>
    </location>
</feature>
<evidence type="ECO:0000256" key="3">
    <source>
        <dbReference type="RuleBase" id="RU364069"/>
    </source>
</evidence>
<dbReference type="EMBL" id="CZCZ02000013">
    <property type="protein sequence ID" value="CAC5343076.1"/>
    <property type="molecule type" value="Genomic_DNA"/>
</dbReference>
<evidence type="ECO:0000313" key="5">
    <source>
        <dbReference type="Proteomes" id="UP000196521"/>
    </source>
</evidence>
<protein>
    <recommendedName>
        <fullName evidence="3">dTDP-4-dehydrorhamnose 3,5-epimerase</fullName>
        <ecNumber evidence="3">5.1.3.13</ecNumber>
    </recommendedName>
    <alternativeName>
        <fullName evidence="3">Thymidine diphospho-4-keto-rhamnose 3,5-epimerase</fullName>
    </alternativeName>
</protein>
<dbReference type="NCBIfam" id="TIGR01221">
    <property type="entry name" value="rmlC"/>
    <property type="match status" value="1"/>
</dbReference>
<comment type="subunit">
    <text evidence="3">Homodimer.</text>
</comment>
<dbReference type="EC" id="5.1.3.13" evidence="3"/>
<comment type="similarity">
    <text evidence="3">Belongs to the dTDP-4-dehydrorhamnose 3,5-epimerase family.</text>
</comment>
<dbReference type="EMBL" id="LR812490">
    <property type="protein sequence ID" value="CAC5343076.1"/>
    <property type="molecule type" value="Genomic_DNA"/>
</dbReference>
<name>A0A6J7ZL53_PLARU</name>
<evidence type="ECO:0000256" key="2">
    <source>
        <dbReference type="PIRSR" id="PIRSR600888-3"/>
    </source>
</evidence>
<dbReference type="SUPFAM" id="SSF51182">
    <property type="entry name" value="RmlC-like cupins"/>
    <property type="match status" value="1"/>
</dbReference>